<name>A0ABV9AXY5_9ACTN</name>
<protein>
    <recommendedName>
        <fullName evidence="3">Alpha/beta hydrolase</fullName>
    </recommendedName>
</protein>
<proteinExistence type="predicted"/>
<comment type="caution">
    <text evidence="1">The sequence shown here is derived from an EMBL/GenBank/DDBJ whole genome shotgun (WGS) entry which is preliminary data.</text>
</comment>
<sequence length="48" mass="4923">MSKPTAVSTYSPVVFDVPGRPVPLELKVSAPSAGSDLPVILLSPTATE</sequence>
<evidence type="ECO:0000313" key="1">
    <source>
        <dbReference type="EMBL" id="MFC4504694.1"/>
    </source>
</evidence>
<evidence type="ECO:0008006" key="3">
    <source>
        <dbReference type="Google" id="ProtNLM"/>
    </source>
</evidence>
<evidence type="ECO:0000313" key="2">
    <source>
        <dbReference type="Proteomes" id="UP001595839"/>
    </source>
</evidence>
<dbReference type="EMBL" id="JBHSFK010000028">
    <property type="protein sequence ID" value="MFC4504694.1"/>
    <property type="molecule type" value="Genomic_DNA"/>
</dbReference>
<keyword evidence="2" id="KW-1185">Reference proteome</keyword>
<gene>
    <name evidence="1" type="ORF">ACFPIH_35175</name>
</gene>
<organism evidence="1 2">
    <name type="scientific">Streptomyces vulcanius</name>
    <dbReference type="NCBI Taxonomy" id="1441876"/>
    <lineage>
        <taxon>Bacteria</taxon>
        <taxon>Bacillati</taxon>
        <taxon>Actinomycetota</taxon>
        <taxon>Actinomycetes</taxon>
        <taxon>Kitasatosporales</taxon>
        <taxon>Streptomycetaceae</taxon>
        <taxon>Streptomyces</taxon>
    </lineage>
</organism>
<dbReference type="RefSeq" id="WP_381181717.1">
    <property type="nucleotide sequence ID" value="NZ_JBHSFK010000028.1"/>
</dbReference>
<accession>A0ABV9AXY5</accession>
<dbReference type="Proteomes" id="UP001595839">
    <property type="component" value="Unassembled WGS sequence"/>
</dbReference>
<reference evidence="2" key="1">
    <citation type="journal article" date="2019" name="Int. J. Syst. Evol. Microbiol.">
        <title>The Global Catalogue of Microorganisms (GCM) 10K type strain sequencing project: providing services to taxonomists for standard genome sequencing and annotation.</title>
        <authorList>
            <consortium name="The Broad Institute Genomics Platform"/>
            <consortium name="The Broad Institute Genome Sequencing Center for Infectious Disease"/>
            <person name="Wu L."/>
            <person name="Ma J."/>
        </authorList>
    </citation>
    <scope>NUCLEOTIDE SEQUENCE [LARGE SCALE GENOMIC DNA]</scope>
    <source>
        <strain evidence="2">CGMCC 4.7177</strain>
    </source>
</reference>